<dbReference type="OrthoDB" id="5840532at2759"/>
<comment type="subcellular location">
    <subcellularLocation>
        <location evidence="1">Membrane</location>
        <topology evidence="1">Multi-pass membrane protein</topology>
    </subcellularLocation>
</comment>
<keyword evidence="5" id="KW-1133">Transmembrane helix</keyword>
<comment type="caution">
    <text evidence="14">The sequence shown here is derived from an EMBL/GenBank/DDBJ whole genome shotgun (WGS) entry which is preliminary data.</text>
</comment>
<sequence>MAITNDDPSHSNNKTQQKQTQAESLNNNGNLAEQILEMLPIIGNLILLLLNACWLIGKAFIELIIPVPPKSVKGEIVLITGAASGIGRELALQYAAEGATVVCWDINEKGNLETVEEIASLGYPKAHAYVCNVANRKEVMETAEKVGKDVGNVTILINNAGALRSCPFLDHTSKDIETVINVNLMGHFWTLQAFLPTMVKNNYGHIVAISSLAGLIGASRHITAYTASKFAVRGMMEALYSDLHVDSKCQIKTTCIYPAGVETGLFDIKRVYRRYPKIMPMLKSKDVAKCIMDAQRRDMFEITVPRHTLTLCYLFRLLPVRVNIAVFKFLECYIKSDSETIQ</sequence>
<gene>
    <name evidence="14" type="ORF">ILUMI_05571</name>
</gene>
<dbReference type="PRINTS" id="PR00081">
    <property type="entry name" value="GDHRDH"/>
</dbReference>
<evidence type="ECO:0000256" key="10">
    <source>
        <dbReference type="ARBA" id="ARBA00068717"/>
    </source>
</evidence>
<dbReference type="FunFam" id="3.40.50.720:FF:000131">
    <property type="entry name" value="Short-chain dehydrogenase/reductase 3"/>
    <property type="match status" value="1"/>
</dbReference>
<evidence type="ECO:0000256" key="5">
    <source>
        <dbReference type="ARBA" id="ARBA00022989"/>
    </source>
</evidence>
<evidence type="ECO:0000256" key="4">
    <source>
        <dbReference type="ARBA" id="ARBA00022857"/>
    </source>
</evidence>
<dbReference type="InterPro" id="IPR002347">
    <property type="entry name" value="SDR_fam"/>
</dbReference>
<dbReference type="PRINTS" id="PR00080">
    <property type="entry name" value="SDRFAMILY"/>
</dbReference>
<dbReference type="Proteomes" id="UP000801492">
    <property type="component" value="Unassembled WGS sequence"/>
</dbReference>
<dbReference type="SUPFAM" id="SSF51735">
    <property type="entry name" value="NAD(P)-binding Rossmann-fold domains"/>
    <property type="match status" value="1"/>
</dbReference>
<proteinExistence type="inferred from homology"/>
<dbReference type="PANTHER" id="PTHR24322:SF736">
    <property type="entry name" value="RETINOL DEHYDROGENASE 10"/>
    <property type="match status" value="1"/>
</dbReference>
<reference evidence="14" key="1">
    <citation type="submission" date="2019-08" db="EMBL/GenBank/DDBJ databases">
        <title>The genome of the North American firefly Photinus pyralis.</title>
        <authorList>
            <consortium name="Photinus pyralis genome working group"/>
            <person name="Fallon T.R."/>
            <person name="Sander Lower S.E."/>
            <person name="Weng J.-K."/>
        </authorList>
    </citation>
    <scope>NUCLEOTIDE SEQUENCE</scope>
    <source>
        <strain evidence="14">TRF0915ILg1</strain>
        <tissue evidence="14">Whole body</tissue>
    </source>
</reference>
<evidence type="ECO:0000256" key="9">
    <source>
        <dbReference type="ARBA" id="ARBA00059620"/>
    </source>
</evidence>
<dbReference type="PANTHER" id="PTHR24322">
    <property type="entry name" value="PKSB"/>
    <property type="match status" value="1"/>
</dbReference>
<keyword evidence="7" id="KW-0443">Lipid metabolism</keyword>
<evidence type="ECO:0000256" key="6">
    <source>
        <dbReference type="ARBA" id="ARBA00023002"/>
    </source>
</evidence>
<evidence type="ECO:0000256" key="13">
    <source>
        <dbReference type="SAM" id="MobiDB-lite"/>
    </source>
</evidence>
<evidence type="ECO:0000256" key="2">
    <source>
        <dbReference type="ARBA" id="ARBA00006484"/>
    </source>
</evidence>
<evidence type="ECO:0000256" key="7">
    <source>
        <dbReference type="ARBA" id="ARBA00023098"/>
    </source>
</evidence>
<evidence type="ECO:0000313" key="15">
    <source>
        <dbReference type="Proteomes" id="UP000801492"/>
    </source>
</evidence>
<keyword evidence="8" id="KW-0472">Membrane</keyword>
<evidence type="ECO:0000256" key="8">
    <source>
        <dbReference type="ARBA" id="ARBA00023136"/>
    </source>
</evidence>
<keyword evidence="6" id="KW-0560">Oxidoreductase</keyword>
<dbReference type="CDD" id="cd05339">
    <property type="entry name" value="17beta-HSDXI-like_SDR_c"/>
    <property type="match status" value="1"/>
</dbReference>
<dbReference type="GO" id="GO:0005811">
    <property type="term" value="C:lipid droplet"/>
    <property type="evidence" value="ECO:0007669"/>
    <property type="project" value="TreeGrafter"/>
</dbReference>
<evidence type="ECO:0000256" key="11">
    <source>
        <dbReference type="ARBA" id="ARBA00082544"/>
    </source>
</evidence>
<evidence type="ECO:0000256" key="1">
    <source>
        <dbReference type="ARBA" id="ARBA00004141"/>
    </source>
</evidence>
<dbReference type="InterPro" id="IPR036291">
    <property type="entry name" value="NAD(P)-bd_dom_sf"/>
</dbReference>
<accession>A0A8K0GIJ4</accession>
<keyword evidence="15" id="KW-1185">Reference proteome</keyword>
<dbReference type="Gene3D" id="3.40.50.720">
    <property type="entry name" value="NAD(P)-binding Rossmann-like Domain"/>
    <property type="match status" value="1"/>
</dbReference>
<dbReference type="EMBL" id="VTPC01002088">
    <property type="protein sequence ID" value="KAF2900616.1"/>
    <property type="molecule type" value="Genomic_DNA"/>
</dbReference>
<dbReference type="GO" id="GO:0052650">
    <property type="term" value="F:all-trans-retinol dehydrogenase (NADP+) activity"/>
    <property type="evidence" value="ECO:0007669"/>
    <property type="project" value="UniProtKB-ARBA"/>
</dbReference>
<feature type="compositionally biased region" description="Polar residues" evidence="13">
    <location>
        <begin position="10"/>
        <end position="23"/>
    </location>
</feature>
<evidence type="ECO:0000256" key="12">
    <source>
        <dbReference type="RuleBase" id="RU000363"/>
    </source>
</evidence>
<feature type="region of interest" description="Disordered" evidence="13">
    <location>
        <begin position="1"/>
        <end position="23"/>
    </location>
</feature>
<evidence type="ECO:0000313" key="14">
    <source>
        <dbReference type="EMBL" id="KAF2900616.1"/>
    </source>
</evidence>
<dbReference type="GO" id="GO:0016020">
    <property type="term" value="C:membrane"/>
    <property type="evidence" value="ECO:0007669"/>
    <property type="project" value="UniProtKB-SubCell"/>
</dbReference>
<keyword evidence="4" id="KW-0521">NADP</keyword>
<protein>
    <recommendedName>
        <fullName evidence="10">Short-chain dehydrogenase/reductase 3</fullName>
    </recommendedName>
    <alternativeName>
        <fullName evidence="11">Retinal short-chain dehydrogenase/reductase 1</fullName>
    </alternativeName>
</protein>
<evidence type="ECO:0000256" key="3">
    <source>
        <dbReference type="ARBA" id="ARBA00022692"/>
    </source>
</evidence>
<comment type="function">
    <text evidence="9">Catalyzes the reduction of all-trans-retinal to all-trans-retinol in the presence of NADPH.</text>
</comment>
<name>A0A8K0GIJ4_IGNLU</name>
<dbReference type="Pfam" id="PF00106">
    <property type="entry name" value="adh_short"/>
    <property type="match status" value="1"/>
</dbReference>
<comment type="similarity">
    <text evidence="2 12">Belongs to the short-chain dehydrogenases/reductases (SDR) family.</text>
</comment>
<dbReference type="AlphaFoldDB" id="A0A8K0GIJ4"/>
<keyword evidence="3" id="KW-0812">Transmembrane</keyword>
<organism evidence="14 15">
    <name type="scientific">Ignelater luminosus</name>
    <name type="common">Cucubano</name>
    <name type="synonym">Pyrophorus luminosus</name>
    <dbReference type="NCBI Taxonomy" id="2038154"/>
    <lineage>
        <taxon>Eukaryota</taxon>
        <taxon>Metazoa</taxon>
        <taxon>Ecdysozoa</taxon>
        <taxon>Arthropoda</taxon>
        <taxon>Hexapoda</taxon>
        <taxon>Insecta</taxon>
        <taxon>Pterygota</taxon>
        <taxon>Neoptera</taxon>
        <taxon>Endopterygota</taxon>
        <taxon>Coleoptera</taxon>
        <taxon>Polyphaga</taxon>
        <taxon>Elateriformia</taxon>
        <taxon>Elateroidea</taxon>
        <taxon>Elateridae</taxon>
        <taxon>Agrypninae</taxon>
        <taxon>Pyrophorini</taxon>
        <taxon>Ignelater</taxon>
    </lineage>
</organism>